<dbReference type="PATRIC" id="fig|742733.3.peg.3343"/>
<dbReference type="eggNOG" id="COG0303">
    <property type="taxonomic scope" value="Bacteria"/>
</dbReference>
<organism evidence="2 3">
    <name type="scientific">[Clostridium] citroniae WAL-17108</name>
    <dbReference type="NCBI Taxonomy" id="742733"/>
    <lineage>
        <taxon>Bacteria</taxon>
        <taxon>Bacillati</taxon>
        <taxon>Bacillota</taxon>
        <taxon>Clostridia</taxon>
        <taxon>Lachnospirales</taxon>
        <taxon>Lachnospiraceae</taxon>
        <taxon>Enterocloster</taxon>
    </lineage>
</organism>
<evidence type="ECO:0000313" key="3">
    <source>
        <dbReference type="Proteomes" id="UP000003763"/>
    </source>
</evidence>
<protein>
    <recommendedName>
        <fullName evidence="1">MoeA N-terminal and linker domain-containing protein</fullName>
    </recommendedName>
</protein>
<dbReference type="AlphaFoldDB" id="G5HKZ4"/>
<dbReference type="InterPro" id="IPR005110">
    <property type="entry name" value="MoeA_linker/N"/>
</dbReference>
<dbReference type="Gene3D" id="2.170.190.11">
    <property type="entry name" value="Molybdopterin biosynthesis moea protein, domain 3"/>
    <property type="match status" value="1"/>
</dbReference>
<comment type="caution">
    <text evidence="2">The sequence shown here is derived from an EMBL/GenBank/DDBJ whole genome shotgun (WGS) entry which is preliminary data.</text>
</comment>
<dbReference type="HOGENOM" id="CLU_1966717_0_0_9"/>
<reference evidence="2 3" key="1">
    <citation type="submission" date="2011-08" db="EMBL/GenBank/DDBJ databases">
        <title>The Genome Sequence of Clostridium citroniae WAL-17108.</title>
        <authorList>
            <consortium name="The Broad Institute Genome Sequencing Platform"/>
            <person name="Earl A."/>
            <person name="Ward D."/>
            <person name="Feldgarden M."/>
            <person name="Gevers D."/>
            <person name="Finegold S.M."/>
            <person name="Summanen P.H."/>
            <person name="Molitoris D.R."/>
            <person name="Vaisanen M.L."/>
            <person name="Daigneault M."/>
            <person name="Allen-Vercoe E."/>
            <person name="Young S.K."/>
            <person name="Zeng Q."/>
            <person name="Gargeya S."/>
            <person name="Fitzgerald M."/>
            <person name="Haas B."/>
            <person name="Abouelleil A."/>
            <person name="Alvarado L."/>
            <person name="Arachchi H.M."/>
            <person name="Berlin A."/>
            <person name="Brown A."/>
            <person name="Chapman S.B."/>
            <person name="Chen Z."/>
            <person name="Dunbar C."/>
            <person name="Freedman E."/>
            <person name="Gearin G."/>
            <person name="Gellesch M."/>
            <person name="Goldberg J."/>
            <person name="Griggs A."/>
            <person name="Gujja S."/>
            <person name="Heiman D."/>
            <person name="Howarth C."/>
            <person name="Larson L."/>
            <person name="Lui A."/>
            <person name="MacDonald P.J.P."/>
            <person name="Montmayeur A."/>
            <person name="Murphy C."/>
            <person name="Neiman D."/>
            <person name="Pearson M."/>
            <person name="Priest M."/>
            <person name="Roberts A."/>
            <person name="Saif S."/>
            <person name="Shea T."/>
            <person name="Shenoy N."/>
            <person name="Sisk P."/>
            <person name="Stolte C."/>
            <person name="Sykes S."/>
            <person name="Wortman J."/>
            <person name="Nusbaum C."/>
            <person name="Birren B."/>
        </authorList>
    </citation>
    <scope>NUCLEOTIDE SEQUENCE [LARGE SCALE GENOMIC DNA]</scope>
    <source>
        <strain evidence="2 3">WAL-17108</strain>
    </source>
</reference>
<dbReference type="EMBL" id="ADLJ01000026">
    <property type="protein sequence ID" value="EHE97889.1"/>
    <property type="molecule type" value="Genomic_DNA"/>
</dbReference>
<accession>G5HKZ4</accession>
<dbReference type="Proteomes" id="UP000003763">
    <property type="component" value="Unassembled WGS sequence"/>
</dbReference>
<dbReference type="Gene3D" id="3.90.105.10">
    <property type="entry name" value="Molybdopterin biosynthesis moea protein, domain 2"/>
    <property type="match status" value="1"/>
</dbReference>
<name>G5HKZ4_9FIRM</name>
<dbReference type="InterPro" id="IPR036135">
    <property type="entry name" value="MoeA_linker/N_sf"/>
</dbReference>
<gene>
    <name evidence="2" type="ORF">HMPREF9469_03222</name>
</gene>
<sequence length="127" mass="13985">MRDTYGTEPVRDEMFSILETYIPWKGRTEQVQIWDGDGRIVAEDLRAGYSLPNRPTSAFDGIAVRFSDFTSGIPDTSAWKGGTDYVFSNTGVAIPDTFDTVIAIEDVVMEAGGALHFYPVRKHGGST</sequence>
<dbReference type="SUPFAM" id="SSF63882">
    <property type="entry name" value="MoeA N-terminal region -like"/>
    <property type="match status" value="1"/>
</dbReference>
<feature type="domain" description="MoeA N-terminal and linker" evidence="1">
    <location>
        <begin position="15"/>
        <end position="108"/>
    </location>
</feature>
<dbReference type="RefSeq" id="WP_007863739.1">
    <property type="nucleotide sequence ID" value="NZ_JH376423.1"/>
</dbReference>
<dbReference type="Pfam" id="PF03453">
    <property type="entry name" value="MoeA_N"/>
    <property type="match status" value="1"/>
</dbReference>
<evidence type="ECO:0000313" key="2">
    <source>
        <dbReference type="EMBL" id="EHE97889.1"/>
    </source>
</evidence>
<evidence type="ECO:0000259" key="1">
    <source>
        <dbReference type="Pfam" id="PF03453"/>
    </source>
</evidence>
<proteinExistence type="predicted"/>
<dbReference type="GO" id="GO:0032324">
    <property type="term" value="P:molybdopterin cofactor biosynthetic process"/>
    <property type="evidence" value="ECO:0007669"/>
    <property type="project" value="InterPro"/>
</dbReference>